<evidence type="ECO:0000313" key="1">
    <source>
        <dbReference type="EMBL" id="EAY11637.1"/>
    </source>
</evidence>
<evidence type="ECO:0000313" key="2">
    <source>
        <dbReference type="Proteomes" id="UP000001542"/>
    </source>
</evidence>
<dbReference type="InterPro" id="IPR026906">
    <property type="entry name" value="LRR_5"/>
</dbReference>
<dbReference type="SUPFAM" id="SSF52058">
    <property type="entry name" value="L domain-like"/>
    <property type="match status" value="1"/>
</dbReference>
<dbReference type="AlphaFoldDB" id="A2E6P3"/>
<dbReference type="VEuPathDB" id="TrichDB:TVAG_171440"/>
<name>A2E6P3_TRIV3</name>
<dbReference type="InterPro" id="IPR053139">
    <property type="entry name" value="Surface_bspA-like"/>
</dbReference>
<dbReference type="Pfam" id="PF13306">
    <property type="entry name" value="LRR_5"/>
    <property type="match status" value="4"/>
</dbReference>
<dbReference type="PANTHER" id="PTHR45661">
    <property type="entry name" value="SURFACE ANTIGEN"/>
    <property type="match status" value="1"/>
</dbReference>
<organism evidence="1 2">
    <name type="scientific">Trichomonas vaginalis (strain ATCC PRA-98 / G3)</name>
    <dbReference type="NCBI Taxonomy" id="412133"/>
    <lineage>
        <taxon>Eukaryota</taxon>
        <taxon>Metamonada</taxon>
        <taxon>Parabasalia</taxon>
        <taxon>Trichomonadida</taxon>
        <taxon>Trichomonadidae</taxon>
        <taxon>Trichomonas</taxon>
    </lineage>
</organism>
<reference evidence="1" key="1">
    <citation type="submission" date="2006-10" db="EMBL/GenBank/DDBJ databases">
        <authorList>
            <person name="Amadeo P."/>
            <person name="Zhao Q."/>
            <person name="Wortman J."/>
            <person name="Fraser-Liggett C."/>
            <person name="Carlton J."/>
        </authorList>
    </citation>
    <scope>NUCLEOTIDE SEQUENCE</scope>
    <source>
        <strain evidence="1">G3</strain>
    </source>
</reference>
<accession>A2E6P3</accession>
<dbReference type="PANTHER" id="PTHR45661:SF3">
    <property type="entry name" value="IG-LIKE DOMAIN-CONTAINING PROTEIN"/>
    <property type="match status" value="1"/>
</dbReference>
<dbReference type="EMBL" id="DS113315">
    <property type="protein sequence ID" value="EAY11637.1"/>
    <property type="molecule type" value="Genomic_DNA"/>
</dbReference>
<sequence length="565" mass="63980">MKIAGSITSIPKTGGFKPFQQVKKITIEYPVTQIEEHAFQYSLNLQEVTLNTDIVTLPRFSFSHCEKLTTINLDYVRNIEFAAFEHCYSLATITLHSSLVVGDHAFRFCKALTTVNNFETEDFSLGRLVFYGCASLAITKIGTNFELTKSDAQPFIKTGITTLTINTKEKRLFCNSPNLTTVVYSDSTRLKSVYPHTFENCTNLKSVTFNIDMQVIQRLAFANTALTSLNLKNVMILEPLAFYKSGVQELTINHDIHIRKMWEFEKAIPSSDDIVTEYEELYKIDERYLEFETDQTQYMDIEFRTDFRPLEKYYPYRFCVFLNETRLTKITLTGFVTIFDASMFANCTVTSFDISGNNNFIYEDGVLYSATKKELQAIVTKSDLVDYTVPSNVAVINPFALTFNPTIQRITVPASISYFDYGFGNLFNLVNITFQGAITEIPDGAFFCCHSLKNIVIPSTITKAGDIAFAFCYSLADLMPNSFEKIGKGCFVDCQKLSKVDCTKIGILNEFTFYHCSGQTTFTFGDNLKLISKNAFFMSSIESFTVPANVISIEQQAFSLCKKLT</sequence>
<dbReference type="VEuPathDB" id="TrichDB:TVAGG3_0792020"/>
<keyword evidence="2" id="KW-1185">Reference proteome</keyword>
<gene>
    <name evidence="1" type="ORF">TVAG_158640</name>
</gene>
<dbReference type="InterPro" id="IPR032675">
    <property type="entry name" value="LRR_dom_sf"/>
</dbReference>
<proteinExistence type="predicted"/>
<dbReference type="InParanoid" id="A2E6P3"/>
<protein>
    <recommendedName>
        <fullName evidence="3">Surface antigen BspA-like</fullName>
    </recommendedName>
</protein>
<dbReference type="OrthoDB" id="1416801at2759"/>
<dbReference type="KEGG" id="tva:4769595"/>
<evidence type="ECO:0008006" key="3">
    <source>
        <dbReference type="Google" id="ProtNLM"/>
    </source>
</evidence>
<dbReference type="Proteomes" id="UP000001542">
    <property type="component" value="Unassembled WGS sequence"/>
</dbReference>
<reference evidence="1" key="2">
    <citation type="journal article" date="2007" name="Science">
        <title>Draft genome sequence of the sexually transmitted pathogen Trichomonas vaginalis.</title>
        <authorList>
            <person name="Carlton J.M."/>
            <person name="Hirt R.P."/>
            <person name="Silva J.C."/>
            <person name="Delcher A.L."/>
            <person name="Schatz M."/>
            <person name="Zhao Q."/>
            <person name="Wortman J.R."/>
            <person name="Bidwell S.L."/>
            <person name="Alsmark U.C.M."/>
            <person name="Besteiro S."/>
            <person name="Sicheritz-Ponten T."/>
            <person name="Noel C.J."/>
            <person name="Dacks J.B."/>
            <person name="Foster P.G."/>
            <person name="Simillion C."/>
            <person name="Van de Peer Y."/>
            <person name="Miranda-Saavedra D."/>
            <person name="Barton G.J."/>
            <person name="Westrop G.D."/>
            <person name="Mueller S."/>
            <person name="Dessi D."/>
            <person name="Fiori P.L."/>
            <person name="Ren Q."/>
            <person name="Paulsen I."/>
            <person name="Zhang H."/>
            <person name="Bastida-Corcuera F.D."/>
            <person name="Simoes-Barbosa A."/>
            <person name="Brown M.T."/>
            <person name="Hayes R.D."/>
            <person name="Mukherjee M."/>
            <person name="Okumura C.Y."/>
            <person name="Schneider R."/>
            <person name="Smith A.J."/>
            <person name="Vanacova S."/>
            <person name="Villalvazo M."/>
            <person name="Haas B.J."/>
            <person name="Pertea M."/>
            <person name="Feldblyum T.V."/>
            <person name="Utterback T.R."/>
            <person name="Shu C.L."/>
            <person name="Osoegawa K."/>
            <person name="de Jong P.J."/>
            <person name="Hrdy I."/>
            <person name="Horvathova L."/>
            <person name="Zubacova Z."/>
            <person name="Dolezal P."/>
            <person name="Malik S.B."/>
            <person name="Logsdon J.M. Jr."/>
            <person name="Henze K."/>
            <person name="Gupta A."/>
            <person name="Wang C.C."/>
            <person name="Dunne R.L."/>
            <person name="Upcroft J.A."/>
            <person name="Upcroft P."/>
            <person name="White O."/>
            <person name="Salzberg S.L."/>
            <person name="Tang P."/>
            <person name="Chiu C.-H."/>
            <person name="Lee Y.-S."/>
            <person name="Embley T.M."/>
            <person name="Coombs G.H."/>
            <person name="Mottram J.C."/>
            <person name="Tachezy J."/>
            <person name="Fraser-Liggett C.M."/>
            <person name="Johnson P.J."/>
        </authorList>
    </citation>
    <scope>NUCLEOTIDE SEQUENCE [LARGE SCALE GENOMIC DNA]</scope>
    <source>
        <strain evidence="1">G3</strain>
    </source>
</reference>
<dbReference type="Gene3D" id="3.80.10.10">
    <property type="entry name" value="Ribonuclease Inhibitor"/>
    <property type="match status" value="4"/>
</dbReference>